<evidence type="ECO:0000313" key="4">
    <source>
        <dbReference type="EMBL" id="TXL75351.1"/>
    </source>
</evidence>
<dbReference type="SUPFAM" id="SSF46689">
    <property type="entry name" value="Homeodomain-like"/>
    <property type="match status" value="1"/>
</dbReference>
<name>A0A5C8PMJ0_9HYPH</name>
<comment type="caution">
    <text evidence="4">The sequence shown here is derived from an EMBL/GenBank/DDBJ whole genome shotgun (WGS) entry which is preliminary data.</text>
</comment>
<dbReference type="AlphaFoldDB" id="A0A5C8PMJ0"/>
<feature type="DNA-binding region" description="H-T-H motif" evidence="2">
    <location>
        <begin position="40"/>
        <end position="59"/>
    </location>
</feature>
<dbReference type="PANTHER" id="PTHR43479:SF11">
    <property type="entry name" value="ACREF_ENVCD OPERON REPRESSOR-RELATED"/>
    <property type="match status" value="1"/>
</dbReference>
<dbReference type="Pfam" id="PF00440">
    <property type="entry name" value="TetR_N"/>
    <property type="match status" value="1"/>
</dbReference>
<evidence type="ECO:0000313" key="5">
    <source>
        <dbReference type="Proteomes" id="UP000321638"/>
    </source>
</evidence>
<dbReference type="Proteomes" id="UP000321638">
    <property type="component" value="Unassembled WGS sequence"/>
</dbReference>
<dbReference type="PROSITE" id="PS50977">
    <property type="entry name" value="HTH_TETR_2"/>
    <property type="match status" value="1"/>
</dbReference>
<evidence type="ECO:0000256" key="1">
    <source>
        <dbReference type="ARBA" id="ARBA00023125"/>
    </source>
</evidence>
<dbReference type="PRINTS" id="PR00455">
    <property type="entry name" value="HTHTETR"/>
</dbReference>
<reference evidence="4 5" key="1">
    <citation type="submission" date="2019-06" db="EMBL/GenBank/DDBJ databases">
        <title>New taxonomy in bacterial strain CC-CFT640, isolated from vineyard.</title>
        <authorList>
            <person name="Lin S.-Y."/>
            <person name="Tsai C.-F."/>
            <person name="Young C.-C."/>
        </authorList>
    </citation>
    <scope>NUCLEOTIDE SEQUENCE [LARGE SCALE GENOMIC DNA]</scope>
    <source>
        <strain evidence="4 5">CC-CFT640</strain>
    </source>
</reference>
<dbReference type="Gene3D" id="1.10.357.10">
    <property type="entry name" value="Tetracycline Repressor, domain 2"/>
    <property type="match status" value="1"/>
</dbReference>
<accession>A0A5C8PMJ0</accession>
<keyword evidence="1 2" id="KW-0238">DNA-binding</keyword>
<proteinExistence type="predicted"/>
<dbReference type="EMBL" id="VDUZ01000014">
    <property type="protein sequence ID" value="TXL75351.1"/>
    <property type="molecule type" value="Genomic_DNA"/>
</dbReference>
<dbReference type="InterPro" id="IPR050624">
    <property type="entry name" value="HTH-type_Tx_Regulator"/>
</dbReference>
<evidence type="ECO:0000256" key="2">
    <source>
        <dbReference type="PROSITE-ProRule" id="PRU00335"/>
    </source>
</evidence>
<protein>
    <submittedName>
        <fullName evidence="4">TetR/AcrR family transcriptional regulator</fullName>
    </submittedName>
</protein>
<dbReference type="InterPro" id="IPR009057">
    <property type="entry name" value="Homeodomain-like_sf"/>
</dbReference>
<evidence type="ECO:0000259" key="3">
    <source>
        <dbReference type="PROSITE" id="PS50977"/>
    </source>
</evidence>
<sequence length="224" mass="25508">MSVIRKKPRKTRAERASENRQRLLQAAAEVVGFHGYSEASVARIVERAGLAQGTFYLYFESRQDLFDQLLPEVGGQALAYIREQVSNAPDFLTMEERGMRAFFAYVLENPAYFRILSEAEVAAPVAYKKYTEDRTGRFLDSITHAWRRGEVKGYSERELAVLTQVMLAARTYLYHEYAKAPKHPKAVPEWVIATYMKFIRRGIGAADAADDGVDTRRGRSRSAR</sequence>
<dbReference type="InterPro" id="IPR001647">
    <property type="entry name" value="HTH_TetR"/>
</dbReference>
<feature type="domain" description="HTH tetR-type" evidence="3">
    <location>
        <begin position="17"/>
        <end position="77"/>
    </location>
</feature>
<gene>
    <name evidence="4" type="ORF">FHP25_13990</name>
</gene>
<dbReference type="PANTHER" id="PTHR43479">
    <property type="entry name" value="ACREF/ENVCD OPERON REPRESSOR-RELATED"/>
    <property type="match status" value="1"/>
</dbReference>
<dbReference type="RefSeq" id="WP_147847566.1">
    <property type="nucleotide sequence ID" value="NZ_VDUZ01000014.1"/>
</dbReference>
<dbReference type="OrthoDB" id="9803547at2"/>
<keyword evidence="5" id="KW-1185">Reference proteome</keyword>
<organism evidence="4 5">
    <name type="scientific">Vineibacter terrae</name>
    <dbReference type="NCBI Taxonomy" id="2586908"/>
    <lineage>
        <taxon>Bacteria</taxon>
        <taxon>Pseudomonadati</taxon>
        <taxon>Pseudomonadota</taxon>
        <taxon>Alphaproteobacteria</taxon>
        <taxon>Hyphomicrobiales</taxon>
        <taxon>Vineibacter</taxon>
    </lineage>
</organism>
<dbReference type="GO" id="GO:0003677">
    <property type="term" value="F:DNA binding"/>
    <property type="evidence" value="ECO:0007669"/>
    <property type="project" value="UniProtKB-UniRule"/>
</dbReference>